<evidence type="ECO:0000313" key="1">
    <source>
        <dbReference type="EMBL" id="CEK66104.1"/>
    </source>
</evidence>
<protein>
    <submittedName>
        <fullName evidence="1">Uncharacterized protein</fullName>
    </submittedName>
</protein>
<sequence length="331" mass="37142">VNGTKDMIATGECWIYVSDVASLPEISLRISKSFKKNKMNYTLPILCKVRNVSRTVVTDAGGKLLWDLSVLSRSTELLTSELADSIIAGQDVEKLKRRIDHVQASVSSTQVFKTRYDKATRENIMEMISDIQEKLDSLHAMLSQYLRREAKNVSLLARAEDLKFSAQFSKSRRQRLMDRRVARNFNTVKSHALKSAVASEESLRSLTDDALNFYFCVLYMSSVKDILMDPSDLENAIGIGLAVARPEHVVDDPTSLRVYSISGSLVSRSSVMDALKYKISMTNPLSAHGGFSFVSMYQSELSYATFGASREPINAWLPLYVCPAHWERVKS</sequence>
<dbReference type="EMBL" id="HACG01019239">
    <property type="protein sequence ID" value="CEK66104.1"/>
    <property type="molecule type" value="Transcribed_RNA"/>
</dbReference>
<reference evidence="1" key="1">
    <citation type="submission" date="2014-12" db="EMBL/GenBank/DDBJ databases">
        <title>Insight into the proteome of Arion vulgaris.</title>
        <authorList>
            <person name="Aradska J."/>
            <person name="Bulat T."/>
            <person name="Smidak R."/>
            <person name="Sarate P."/>
            <person name="Gangsoo J."/>
            <person name="Sialana F."/>
            <person name="Bilban M."/>
            <person name="Lubec G."/>
        </authorList>
    </citation>
    <scope>NUCLEOTIDE SEQUENCE</scope>
    <source>
        <tissue evidence="1">Skin</tissue>
    </source>
</reference>
<feature type="non-terminal residue" evidence="1">
    <location>
        <position position="1"/>
    </location>
</feature>
<feature type="non-terminal residue" evidence="1">
    <location>
        <position position="331"/>
    </location>
</feature>
<organism evidence="1">
    <name type="scientific">Arion vulgaris</name>
    <dbReference type="NCBI Taxonomy" id="1028688"/>
    <lineage>
        <taxon>Eukaryota</taxon>
        <taxon>Metazoa</taxon>
        <taxon>Spiralia</taxon>
        <taxon>Lophotrochozoa</taxon>
        <taxon>Mollusca</taxon>
        <taxon>Gastropoda</taxon>
        <taxon>Heterobranchia</taxon>
        <taxon>Euthyneura</taxon>
        <taxon>Panpulmonata</taxon>
        <taxon>Eupulmonata</taxon>
        <taxon>Stylommatophora</taxon>
        <taxon>Helicina</taxon>
        <taxon>Arionoidea</taxon>
        <taxon>Arionidae</taxon>
        <taxon>Arion</taxon>
    </lineage>
</organism>
<accession>A0A0B6ZBZ6</accession>
<name>A0A0B6ZBZ6_9EUPU</name>
<gene>
    <name evidence="1" type="primary">ORF57320</name>
</gene>
<proteinExistence type="predicted"/>
<dbReference type="AlphaFoldDB" id="A0A0B6ZBZ6"/>